<dbReference type="SUPFAM" id="SSF53335">
    <property type="entry name" value="S-adenosyl-L-methionine-dependent methyltransferases"/>
    <property type="match status" value="1"/>
</dbReference>
<evidence type="ECO:0000256" key="2">
    <source>
        <dbReference type="ARBA" id="ARBA00022679"/>
    </source>
</evidence>
<feature type="region of interest" description="Disordered" evidence="4">
    <location>
        <begin position="1"/>
        <end position="60"/>
    </location>
</feature>
<keyword evidence="2" id="KW-0808">Transferase</keyword>
<feature type="compositionally biased region" description="Polar residues" evidence="4">
    <location>
        <begin position="154"/>
        <end position="167"/>
    </location>
</feature>
<evidence type="ECO:0000313" key="5">
    <source>
        <dbReference type="EMBL" id="CAK9045756.1"/>
    </source>
</evidence>
<evidence type="ECO:0000313" key="6">
    <source>
        <dbReference type="Proteomes" id="UP001642484"/>
    </source>
</evidence>
<feature type="region of interest" description="Disordered" evidence="4">
    <location>
        <begin position="85"/>
        <end position="170"/>
    </location>
</feature>
<evidence type="ECO:0000256" key="3">
    <source>
        <dbReference type="ARBA" id="ARBA00022691"/>
    </source>
</evidence>
<feature type="compositionally biased region" description="Basic and acidic residues" evidence="4">
    <location>
        <begin position="276"/>
        <end position="297"/>
    </location>
</feature>
<dbReference type="InterPro" id="IPR001525">
    <property type="entry name" value="C5_MeTfrase"/>
</dbReference>
<sequence length="793" mass="87659">MVRGLKRPAAAPKAKGRQAKAKALAPPTARTYETDSSSCTPPASPRAAEAAPATSSRRKRLAFESSAMFKESALQDRSTYANIQASLLKHKQEEHDGHDDGELNSTEPKGDEAQHELHDDQPEPAADAQSEPEESLSRALSMEVELHEEADQSAELQTTQPEPTAEQSVEHLQPQLMIQPAESKGDSQVHEEGNVAFGIAAPADSTLVMTNAMPQAAGVEMTEHAAKESTTQVENEVQPNADADTDIDAAAPEVELASKEIESQPSQPPNDQPDAEDPKGQQESEEQARAGDHKSEISEWPEVILNPIGADPLVVQAASGLLLQLKYVVCAEQLAKRIATWPRDFFMASACSGTGAAEEAIHYFFAAIQEDPDLAEAALDLQLHVKFMVECKKFKQHFLRRVHSHFFENTTKLCHLFKDVTTPKLTCIEHSKKFDCDSEVFGEASDPIDVFVSGFSCKSFSGMNTSMSASARLLSQPSEEQKEKSCSYRTYHGTLSIINRARPKVVLMENVENINMGAASSLPTNLDIVLNDLRDLGYEAEAIRLETTKFGLPQRRVRYYFIAILKQDGMMPTADARLRTSINVLKELEFVLPGMEDFLLDNDHPDVIAELQRRQKDTEAAAGEGGGEDDDEGVTVPDTTTKWQSAHMQAAEKLGVVWPFQTVPSFEDDAWFQTLTAREQELVSFVYLCNEKKEKAADRVLFFDVSQTISRIPSSTTVVPTLLPHSKLWSVQKERLLIASEYLSLQGFNFPPVKLQEFSASQLTDLAGNAFSVMSQRQKIQMYSRLPTRIFTC</sequence>
<comment type="caution">
    <text evidence="5">The sequence shown here is derived from an EMBL/GenBank/DDBJ whole genome shotgun (WGS) entry which is preliminary data.</text>
</comment>
<proteinExistence type="predicted"/>
<feature type="compositionally biased region" description="Polar residues" evidence="4">
    <location>
        <begin position="228"/>
        <end position="238"/>
    </location>
</feature>
<feature type="region of interest" description="Disordered" evidence="4">
    <location>
        <begin position="614"/>
        <end position="638"/>
    </location>
</feature>
<dbReference type="Gene3D" id="3.40.50.150">
    <property type="entry name" value="Vaccinia Virus protein VP39"/>
    <property type="match status" value="1"/>
</dbReference>
<keyword evidence="1" id="KW-0489">Methyltransferase</keyword>
<name>A0ABP0M3X9_9DINO</name>
<keyword evidence="6" id="KW-1185">Reference proteome</keyword>
<feature type="region of interest" description="Disordered" evidence="4">
    <location>
        <begin position="256"/>
        <end position="297"/>
    </location>
</feature>
<evidence type="ECO:0008006" key="7">
    <source>
        <dbReference type="Google" id="ProtNLM"/>
    </source>
</evidence>
<organism evidence="5 6">
    <name type="scientific">Durusdinium trenchii</name>
    <dbReference type="NCBI Taxonomy" id="1381693"/>
    <lineage>
        <taxon>Eukaryota</taxon>
        <taxon>Sar</taxon>
        <taxon>Alveolata</taxon>
        <taxon>Dinophyceae</taxon>
        <taxon>Suessiales</taxon>
        <taxon>Symbiodiniaceae</taxon>
        <taxon>Durusdinium</taxon>
    </lineage>
</organism>
<dbReference type="PANTHER" id="PTHR46098">
    <property type="entry name" value="TRNA (CYTOSINE(38)-C(5))-METHYLTRANSFERASE"/>
    <property type="match status" value="1"/>
</dbReference>
<dbReference type="InterPro" id="IPR029063">
    <property type="entry name" value="SAM-dependent_MTases_sf"/>
</dbReference>
<feature type="compositionally biased region" description="Basic and acidic residues" evidence="4">
    <location>
        <begin position="90"/>
        <end position="101"/>
    </location>
</feature>
<feature type="region of interest" description="Disordered" evidence="4">
    <location>
        <begin position="220"/>
        <end position="240"/>
    </location>
</feature>
<dbReference type="InterPro" id="IPR050750">
    <property type="entry name" value="C5-MTase"/>
</dbReference>
<protein>
    <recommendedName>
        <fullName evidence="7">DNA (cytosine-5-)-methyltransferase</fullName>
    </recommendedName>
</protein>
<accession>A0ABP0M3X9</accession>
<dbReference type="PANTHER" id="PTHR46098:SF1">
    <property type="entry name" value="TRNA (CYTOSINE(38)-C(5))-METHYLTRANSFERASE"/>
    <property type="match status" value="1"/>
</dbReference>
<gene>
    <name evidence="5" type="ORF">CCMP2556_LOCUS23854</name>
</gene>
<dbReference type="EMBL" id="CAXAMN010015446">
    <property type="protein sequence ID" value="CAK9045756.1"/>
    <property type="molecule type" value="Genomic_DNA"/>
</dbReference>
<feature type="compositionally biased region" description="Low complexity" evidence="4">
    <location>
        <begin position="45"/>
        <end position="55"/>
    </location>
</feature>
<keyword evidence="3" id="KW-0949">S-adenosyl-L-methionine</keyword>
<feature type="compositionally biased region" description="Basic and acidic residues" evidence="4">
    <location>
        <begin position="108"/>
        <end position="121"/>
    </location>
</feature>
<evidence type="ECO:0000256" key="1">
    <source>
        <dbReference type="ARBA" id="ARBA00022603"/>
    </source>
</evidence>
<dbReference type="Pfam" id="PF00145">
    <property type="entry name" value="DNA_methylase"/>
    <property type="match status" value="1"/>
</dbReference>
<reference evidence="5 6" key="1">
    <citation type="submission" date="2024-02" db="EMBL/GenBank/DDBJ databases">
        <authorList>
            <person name="Chen Y."/>
            <person name="Shah S."/>
            <person name="Dougan E. K."/>
            <person name="Thang M."/>
            <person name="Chan C."/>
        </authorList>
    </citation>
    <scope>NUCLEOTIDE SEQUENCE [LARGE SCALE GENOMIC DNA]</scope>
</reference>
<evidence type="ECO:0000256" key="4">
    <source>
        <dbReference type="SAM" id="MobiDB-lite"/>
    </source>
</evidence>
<dbReference type="Proteomes" id="UP001642484">
    <property type="component" value="Unassembled WGS sequence"/>
</dbReference>